<keyword evidence="2" id="KW-0472">Membrane</keyword>
<gene>
    <name evidence="3" type="ORF">OG549_07330</name>
</gene>
<feature type="transmembrane region" description="Helical" evidence="2">
    <location>
        <begin position="37"/>
        <end position="60"/>
    </location>
</feature>
<dbReference type="Pfam" id="PF07332">
    <property type="entry name" value="Phage_holin_3_6"/>
    <property type="match status" value="1"/>
</dbReference>
<evidence type="ECO:0000256" key="2">
    <source>
        <dbReference type="SAM" id="Phobius"/>
    </source>
</evidence>
<keyword evidence="2" id="KW-1133">Transmembrane helix</keyword>
<reference evidence="3" key="1">
    <citation type="submission" date="2022-10" db="EMBL/GenBank/DDBJ databases">
        <title>The complete genomes of actinobacterial strains from the NBC collection.</title>
        <authorList>
            <person name="Joergensen T.S."/>
            <person name="Alvarez Arevalo M."/>
            <person name="Sterndorff E.B."/>
            <person name="Faurdal D."/>
            <person name="Vuksanovic O."/>
            <person name="Mourched A.-S."/>
            <person name="Charusanti P."/>
            <person name="Shaw S."/>
            <person name="Blin K."/>
            <person name="Weber T."/>
        </authorList>
    </citation>
    <scope>NUCLEOTIDE SEQUENCE</scope>
    <source>
        <strain evidence="3">NBC_00003</strain>
    </source>
</reference>
<dbReference type="AlphaFoldDB" id="A0AAU2UZU1"/>
<proteinExistence type="predicted"/>
<keyword evidence="2" id="KW-0812">Transmembrane</keyword>
<dbReference type="EMBL" id="CP108318">
    <property type="protein sequence ID" value="WTW60463.1"/>
    <property type="molecule type" value="Genomic_DNA"/>
</dbReference>
<evidence type="ECO:0000256" key="1">
    <source>
        <dbReference type="SAM" id="MobiDB-lite"/>
    </source>
</evidence>
<dbReference type="InterPro" id="IPR009937">
    <property type="entry name" value="Phage_holin_3_6"/>
</dbReference>
<protein>
    <submittedName>
        <fullName evidence="3">Phage holin family protein</fullName>
    </submittedName>
</protein>
<feature type="compositionally biased region" description="Pro residues" evidence="1">
    <location>
        <begin position="106"/>
        <end position="128"/>
    </location>
</feature>
<accession>A0AAU2UZU1</accession>
<evidence type="ECO:0000313" key="3">
    <source>
        <dbReference type="EMBL" id="WTW60463.1"/>
    </source>
</evidence>
<sequence length="138" mass="14386">METNLPNLPEQLSQVVRDAIRDELREQTRKQRRAARMYAGAGAAGLYGGAALTAFLLLALAMTLPYWAAALIIAVLLIGAAVLLSRGARNSRGAPADAVSQTLEPGVPPGAPVIPPMVPPGAPEPPRGPLGAPHDRSR</sequence>
<feature type="transmembrane region" description="Helical" evidence="2">
    <location>
        <begin position="66"/>
        <end position="84"/>
    </location>
</feature>
<organism evidence="3">
    <name type="scientific">Streptomyces sp. NBC_00003</name>
    <dbReference type="NCBI Taxonomy" id="2903608"/>
    <lineage>
        <taxon>Bacteria</taxon>
        <taxon>Bacillati</taxon>
        <taxon>Actinomycetota</taxon>
        <taxon>Actinomycetes</taxon>
        <taxon>Kitasatosporales</taxon>
        <taxon>Streptomycetaceae</taxon>
        <taxon>Streptomyces</taxon>
    </lineage>
</organism>
<feature type="region of interest" description="Disordered" evidence="1">
    <location>
        <begin position="91"/>
        <end position="138"/>
    </location>
</feature>
<name>A0AAU2UZU1_9ACTN</name>